<feature type="domain" description="MOSC" evidence="1">
    <location>
        <begin position="121"/>
        <end position="269"/>
    </location>
</feature>
<protein>
    <recommendedName>
        <fullName evidence="1">MOSC domain-containing protein</fullName>
    </recommendedName>
</protein>
<dbReference type="RefSeq" id="WP_215235446.1">
    <property type="nucleotide sequence ID" value="NZ_CAJRAU010000006.1"/>
</dbReference>
<dbReference type="SUPFAM" id="SSF50800">
    <property type="entry name" value="PK beta-barrel domain-like"/>
    <property type="match status" value="1"/>
</dbReference>
<dbReference type="PANTHER" id="PTHR14237">
    <property type="entry name" value="MOLYBDOPTERIN COFACTOR SULFURASE MOSC"/>
    <property type="match status" value="1"/>
</dbReference>
<dbReference type="Pfam" id="PF03476">
    <property type="entry name" value="MOSC_N"/>
    <property type="match status" value="1"/>
</dbReference>
<accession>A0ABN7RBQ2</accession>
<dbReference type="Pfam" id="PF03473">
    <property type="entry name" value="MOSC"/>
    <property type="match status" value="1"/>
</dbReference>
<evidence type="ECO:0000313" key="3">
    <source>
        <dbReference type="Proteomes" id="UP000679725"/>
    </source>
</evidence>
<name>A0ABN7RBQ2_9BACT</name>
<evidence type="ECO:0000259" key="1">
    <source>
        <dbReference type="PROSITE" id="PS51340"/>
    </source>
</evidence>
<dbReference type="InterPro" id="IPR011037">
    <property type="entry name" value="Pyrv_Knase-like_insert_dom_sf"/>
</dbReference>
<comment type="caution">
    <text evidence="2">The sequence shown here is derived from an EMBL/GenBank/DDBJ whole genome shotgun (WGS) entry which is preliminary data.</text>
</comment>
<dbReference type="Proteomes" id="UP000679725">
    <property type="component" value="Unassembled WGS sequence"/>
</dbReference>
<sequence>MVALGPFLSEIWVYPVKSLGGVRLETAQVEERGLQYDRRWLIVDEEGKFLTQRSHPEMALIDVAILENGLLLSHRNYPTNAVKVSFQPDTSMEVTVRIWKDWVPAQTVSKTADDWLSAQLQRQVRIVALSENADRRSPAIGGKESSLISFADDFPFLLTSSESLNDLNSRLPEPVGMNRFRPNFVIGGAAAFAEDTWKSIRISGIGFDLISPCERCVVVTINQETGRKGLEPLRTLSKFRRQERHIIFGQNVTGSGEGIIRTGDAVEILH</sequence>
<dbReference type="EMBL" id="CAJRAU010000006">
    <property type="protein sequence ID" value="CAG5072469.1"/>
    <property type="molecule type" value="Genomic_DNA"/>
</dbReference>
<organism evidence="2 3">
    <name type="scientific">Dyadobacter linearis</name>
    <dbReference type="NCBI Taxonomy" id="2823330"/>
    <lineage>
        <taxon>Bacteria</taxon>
        <taxon>Pseudomonadati</taxon>
        <taxon>Bacteroidota</taxon>
        <taxon>Cytophagia</taxon>
        <taxon>Cytophagales</taxon>
        <taxon>Spirosomataceae</taxon>
        <taxon>Dyadobacter</taxon>
    </lineage>
</organism>
<dbReference type="InterPro" id="IPR005303">
    <property type="entry name" value="MOCOS_middle"/>
</dbReference>
<proteinExistence type="predicted"/>
<dbReference type="PANTHER" id="PTHR14237:SF19">
    <property type="entry name" value="MITOCHONDRIAL AMIDOXIME REDUCING COMPONENT 1"/>
    <property type="match status" value="1"/>
</dbReference>
<dbReference type="PROSITE" id="PS51340">
    <property type="entry name" value="MOSC"/>
    <property type="match status" value="1"/>
</dbReference>
<evidence type="ECO:0000313" key="2">
    <source>
        <dbReference type="EMBL" id="CAG5072469.1"/>
    </source>
</evidence>
<keyword evidence="3" id="KW-1185">Reference proteome</keyword>
<dbReference type="SUPFAM" id="SSF141673">
    <property type="entry name" value="MOSC N-terminal domain-like"/>
    <property type="match status" value="1"/>
</dbReference>
<dbReference type="InterPro" id="IPR005302">
    <property type="entry name" value="MoCF_Sase_C"/>
</dbReference>
<gene>
    <name evidence="2" type="primary">ycbX_2</name>
    <name evidence="2" type="ORF">DYBT9623_04163</name>
</gene>
<reference evidence="2 3" key="1">
    <citation type="submission" date="2021-04" db="EMBL/GenBank/DDBJ databases">
        <authorList>
            <person name="Rodrigo-Torres L."/>
            <person name="Arahal R. D."/>
            <person name="Lucena T."/>
        </authorList>
    </citation>
    <scope>NUCLEOTIDE SEQUENCE [LARGE SCALE GENOMIC DNA]</scope>
    <source>
        <strain evidence="2 3">CECT 9623</strain>
    </source>
</reference>